<dbReference type="EMBL" id="ACIJ02000028">
    <property type="protein sequence ID" value="EEX70376.1"/>
    <property type="molecule type" value="Genomic_DNA"/>
</dbReference>
<gene>
    <name evidence="1" type="ORF">GCWU000325_02417</name>
</gene>
<keyword evidence="2" id="KW-1185">Reference proteome</keyword>
<reference evidence="1" key="1">
    <citation type="submission" date="2009-09" db="EMBL/GenBank/DDBJ databases">
        <authorList>
            <person name="Weinstock G."/>
            <person name="Sodergren E."/>
            <person name="Clifton S."/>
            <person name="Fulton L."/>
            <person name="Fulton B."/>
            <person name="Courtney L."/>
            <person name="Fronick C."/>
            <person name="Harrison M."/>
            <person name="Strong C."/>
            <person name="Farmer C."/>
            <person name="Delahaunty K."/>
            <person name="Markovic C."/>
            <person name="Hall O."/>
            <person name="Minx P."/>
            <person name="Tomlinson C."/>
            <person name="Mitreva M."/>
            <person name="Nelson J."/>
            <person name="Hou S."/>
            <person name="Wollam A."/>
            <person name="Pepin K.H."/>
            <person name="Johnson M."/>
            <person name="Bhonagiri V."/>
            <person name="Nash W.E."/>
            <person name="Warren W."/>
            <person name="Chinwalla A."/>
            <person name="Mardis E.R."/>
            <person name="Wilson R.K."/>
        </authorList>
    </citation>
    <scope>NUCLEOTIDE SEQUENCE [LARGE SCALE GENOMIC DNA]</scope>
    <source>
        <strain evidence="1">ATCC 51259</strain>
    </source>
</reference>
<evidence type="ECO:0000313" key="2">
    <source>
        <dbReference type="Proteomes" id="UP000003460"/>
    </source>
</evidence>
<proteinExistence type="predicted"/>
<evidence type="ECO:0000313" key="1">
    <source>
        <dbReference type="EMBL" id="EEX70376.1"/>
    </source>
</evidence>
<sequence length="80" mass="9167">MKPKRGRSDLLSITQRLIRCPKMGLRNKKQAAEALHGCRGDDECEKRKEIGKGRKHNCLQKCVKPKMRRPKAIQSALKTL</sequence>
<accession>C9LJK3</accession>
<protein>
    <submittedName>
        <fullName evidence="1">Uncharacterized protein</fullName>
    </submittedName>
</protein>
<name>C9LJK3_9BACT</name>
<organism evidence="1 2">
    <name type="scientific">Alloprevotella tannerae ATCC 51259</name>
    <dbReference type="NCBI Taxonomy" id="626522"/>
    <lineage>
        <taxon>Bacteria</taxon>
        <taxon>Pseudomonadati</taxon>
        <taxon>Bacteroidota</taxon>
        <taxon>Bacteroidia</taxon>
        <taxon>Bacteroidales</taxon>
        <taxon>Prevotellaceae</taxon>
        <taxon>Alloprevotella</taxon>
    </lineage>
</organism>
<dbReference type="Proteomes" id="UP000003460">
    <property type="component" value="Unassembled WGS sequence"/>
</dbReference>
<dbReference type="AlphaFoldDB" id="C9LJK3"/>
<comment type="caution">
    <text evidence="1">The sequence shown here is derived from an EMBL/GenBank/DDBJ whole genome shotgun (WGS) entry which is preliminary data.</text>
</comment>
<dbReference type="HOGENOM" id="CLU_2586844_0_0_10"/>